<dbReference type="Gene3D" id="3.40.50.12580">
    <property type="match status" value="1"/>
</dbReference>
<evidence type="ECO:0000313" key="8">
    <source>
        <dbReference type="Proteomes" id="UP000823618"/>
    </source>
</evidence>
<dbReference type="Pfam" id="PF04464">
    <property type="entry name" value="Glyphos_transf"/>
    <property type="match status" value="1"/>
</dbReference>
<dbReference type="InterPro" id="IPR043148">
    <property type="entry name" value="TagF_C"/>
</dbReference>
<keyword evidence="6" id="KW-0472">Membrane</keyword>
<reference evidence="7" key="1">
    <citation type="submission" date="2020-10" db="EMBL/GenBank/DDBJ databases">
        <authorList>
            <person name="Gilroy R."/>
        </authorList>
    </citation>
    <scope>NUCLEOTIDE SEQUENCE</scope>
    <source>
        <strain evidence="7">E3-2379</strain>
    </source>
</reference>
<keyword evidence="3" id="KW-1003">Cell membrane</keyword>
<dbReference type="SUPFAM" id="SSF53756">
    <property type="entry name" value="UDP-Glycosyltransferase/glycogen phosphorylase"/>
    <property type="match status" value="1"/>
</dbReference>
<evidence type="ECO:0000256" key="5">
    <source>
        <dbReference type="ARBA" id="ARBA00022944"/>
    </source>
</evidence>
<name>A0A9D9N6M3_9FIRM</name>
<accession>A0A9D9N6M3</accession>
<protein>
    <submittedName>
        <fullName evidence="7">CDP-glycerol glycerophosphotransferase family protein</fullName>
    </submittedName>
</protein>
<dbReference type="Proteomes" id="UP000823618">
    <property type="component" value="Unassembled WGS sequence"/>
</dbReference>
<dbReference type="PANTHER" id="PTHR37316">
    <property type="entry name" value="TEICHOIC ACID GLYCEROL-PHOSPHATE PRIMASE"/>
    <property type="match status" value="1"/>
</dbReference>
<dbReference type="EMBL" id="JADIML010000026">
    <property type="protein sequence ID" value="MBO8462466.1"/>
    <property type="molecule type" value="Genomic_DNA"/>
</dbReference>
<comment type="subcellular location">
    <subcellularLocation>
        <location evidence="1">Cell membrane</location>
        <topology evidence="1">Peripheral membrane protein</topology>
    </subcellularLocation>
</comment>
<gene>
    <name evidence="7" type="ORF">IAC13_00875</name>
</gene>
<dbReference type="PANTHER" id="PTHR37316:SF2">
    <property type="entry name" value="TEICHOIC ACID RIBITOL-PHOSPHATE POLYMERASE TARK"/>
    <property type="match status" value="1"/>
</dbReference>
<evidence type="ECO:0000256" key="6">
    <source>
        <dbReference type="ARBA" id="ARBA00023136"/>
    </source>
</evidence>
<dbReference type="Gene3D" id="3.40.50.11820">
    <property type="match status" value="1"/>
</dbReference>
<evidence type="ECO:0000256" key="3">
    <source>
        <dbReference type="ARBA" id="ARBA00022475"/>
    </source>
</evidence>
<evidence type="ECO:0000313" key="7">
    <source>
        <dbReference type="EMBL" id="MBO8462466.1"/>
    </source>
</evidence>
<dbReference type="InterPro" id="IPR051612">
    <property type="entry name" value="Teichoic_Acid_Biosynth"/>
</dbReference>
<dbReference type="InterPro" id="IPR007554">
    <property type="entry name" value="Glycerophosphate_synth"/>
</dbReference>
<dbReference type="GO" id="GO:0019350">
    <property type="term" value="P:teichoic acid biosynthetic process"/>
    <property type="evidence" value="ECO:0007669"/>
    <property type="project" value="UniProtKB-KW"/>
</dbReference>
<sequence length="384" mass="45681">MDKKEIGYCLFAAIYKVCCLFPKKKNRVFLIMTHDQGEEGNVGVVKEYLEESETEWEFISLTRKETQFGGNKKFRKLWNFFIKKAYGLATASYVFQDNIFLPTAFLKFHKKVKVVQLWHGTGTIKKFGQDSNQGRIKELEKRANQTITHLIVNSKEWKEKYSHIFGVEQDKIFITGMPRTDLLFEEEKIEERVEQFYEKHPELIGKHMILYAPTFRDEELGAQTVRLDLEKMVKELPEDTIIGLKLHPFVADQFCYDGTYKERMIDFSKETNLNTLLFVSKCLITDYSSIVFEYVVLNKPIYFYAYDLEEFSDHGRGFYEEYESYVPGPVAKTTKQLLKQMQEQETQGDKREYWAKRRREFQRRNYEFEDGNSTRRLIQLLEME</sequence>
<comment type="similarity">
    <text evidence="2">Belongs to the CDP-glycerol glycerophosphotransferase family.</text>
</comment>
<evidence type="ECO:0000256" key="1">
    <source>
        <dbReference type="ARBA" id="ARBA00004202"/>
    </source>
</evidence>
<dbReference type="GO" id="GO:0005886">
    <property type="term" value="C:plasma membrane"/>
    <property type="evidence" value="ECO:0007669"/>
    <property type="project" value="UniProtKB-SubCell"/>
</dbReference>
<keyword evidence="5" id="KW-0777">Teichoic acid biosynthesis</keyword>
<dbReference type="GO" id="GO:0047355">
    <property type="term" value="F:CDP-glycerol glycerophosphotransferase activity"/>
    <property type="evidence" value="ECO:0007669"/>
    <property type="project" value="InterPro"/>
</dbReference>
<dbReference type="AlphaFoldDB" id="A0A9D9N6M3"/>
<proteinExistence type="inferred from homology"/>
<reference evidence="7" key="2">
    <citation type="journal article" date="2021" name="PeerJ">
        <title>Extensive microbial diversity within the chicken gut microbiome revealed by metagenomics and culture.</title>
        <authorList>
            <person name="Gilroy R."/>
            <person name="Ravi A."/>
            <person name="Getino M."/>
            <person name="Pursley I."/>
            <person name="Horton D.L."/>
            <person name="Alikhan N.F."/>
            <person name="Baker D."/>
            <person name="Gharbi K."/>
            <person name="Hall N."/>
            <person name="Watson M."/>
            <person name="Adriaenssens E.M."/>
            <person name="Foster-Nyarko E."/>
            <person name="Jarju S."/>
            <person name="Secka A."/>
            <person name="Antonio M."/>
            <person name="Oren A."/>
            <person name="Chaudhuri R.R."/>
            <person name="La Ragione R."/>
            <person name="Hildebrand F."/>
            <person name="Pallen M.J."/>
        </authorList>
    </citation>
    <scope>NUCLEOTIDE SEQUENCE</scope>
    <source>
        <strain evidence="7">E3-2379</strain>
    </source>
</reference>
<evidence type="ECO:0000256" key="2">
    <source>
        <dbReference type="ARBA" id="ARBA00010488"/>
    </source>
</evidence>
<organism evidence="7 8">
    <name type="scientific">Candidatus Scybalomonas excrementavium</name>
    <dbReference type="NCBI Taxonomy" id="2840943"/>
    <lineage>
        <taxon>Bacteria</taxon>
        <taxon>Bacillati</taxon>
        <taxon>Bacillota</taxon>
        <taxon>Clostridia</taxon>
        <taxon>Lachnospirales</taxon>
        <taxon>Lachnospiraceae</taxon>
        <taxon>Lachnospiraceae incertae sedis</taxon>
        <taxon>Candidatus Scybalomonas</taxon>
    </lineage>
</organism>
<evidence type="ECO:0000256" key="4">
    <source>
        <dbReference type="ARBA" id="ARBA00022679"/>
    </source>
</evidence>
<comment type="caution">
    <text evidence="7">The sequence shown here is derived from an EMBL/GenBank/DDBJ whole genome shotgun (WGS) entry which is preliminary data.</text>
</comment>
<dbReference type="InterPro" id="IPR043149">
    <property type="entry name" value="TagF_N"/>
</dbReference>
<keyword evidence="4" id="KW-0808">Transferase</keyword>